<organism evidence="2 3">
    <name type="scientific">Caballeronia choica</name>
    <dbReference type="NCBI Taxonomy" id="326476"/>
    <lineage>
        <taxon>Bacteria</taxon>
        <taxon>Pseudomonadati</taxon>
        <taxon>Pseudomonadota</taxon>
        <taxon>Betaproteobacteria</taxon>
        <taxon>Burkholderiales</taxon>
        <taxon>Burkholderiaceae</taxon>
        <taxon>Caballeronia</taxon>
    </lineage>
</organism>
<reference evidence="2" key="1">
    <citation type="submission" date="2016-01" db="EMBL/GenBank/DDBJ databases">
        <authorList>
            <person name="Peeters C."/>
        </authorList>
    </citation>
    <scope>NUCLEOTIDE SEQUENCE [LARGE SCALE GENOMIC DNA]</scope>
    <source>
        <strain evidence="2">LMG 22940</strain>
    </source>
</reference>
<proteinExistence type="predicted"/>
<keyword evidence="3" id="KW-1185">Reference proteome</keyword>
<dbReference type="AlphaFoldDB" id="A0A158L310"/>
<keyword evidence="1" id="KW-0732">Signal</keyword>
<dbReference type="RefSeq" id="WP_087649997.1">
    <property type="nucleotide sequence ID" value="NZ_FCON02000260.1"/>
</dbReference>
<evidence type="ECO:0000313" key="2">
    <source>
        <dbReference type="EMBL" id="SAL87031.1"/>
    </source>
</evidence>
<protein>
    <recommendedName>
        <fullName evidence="4">Surface antigen</fullName>
    </recommendedName>
</protein>
<accession>A0A158L310</accession>
<dbReference type="EMBL" id="FCON02000260">
    <property type="protein sequence ID" value="SAL87031.1"/>
    <property type="molecule type" value="Genomic_DNA"/>
</dbReference>
<feature type="signal peptide" evidence="1">
    <location>
        <begin position="1"/>
        <end position="22"/>
    </location>
</feature>
<sequence length="163" mass="17807">MSTLFRFGIVLVCLGLSATASAQTYDDSTAQEPGIDCRAIVGNAEIDGTMQTIVGRACLQSDGTWQLMRDDYDGSVLVYPVASYPYPDPWYWGPPIFIGVGASFVFVDRFHHFHHFHHMDHNHFGSPGFHGGFHTTTGGMHGFNGMHGFGGGMHGMGGGMRRH</sequence>
<dbReference type="Proteomes" id="UP000054770">
    <property type="component" value="Unassembled WGS sequence"/>
</dbReference>
<comment type="caution">
    <text evidence="2">The sequence shown here is derived from an EMBL/GenBank/DDBJ whole genome shotgun (WGS) entry which is preliminary data.</text>
</comment>
<feature type="chain" id="PRO_5011112678" description="Surface antigen" evidence="1">
    <location>
        <begin position="23"/>
        <end position="163"/>
    </location>
</feature>
<evidence type="ECO:0000256" key="1">
    <source>
        <dbReference type="SAM" id="SignalP"/>
    </source>
</evidence>
<evidence type="ECO:0000313" key="3">
    <source>
        <dbReference type="Proteomes" id="UP000054770"/>
    </source>
</evidence>
<evidence type="ECO:0008006" key="4">
    <source>
        <dbReference type="Google" id="ProtNLM"/>
    </source>
</evidence>
<gene>
    <name evidence="2" type="ORF">AWB68_08247</name>
</gene>
<name>A0A158L310_9BURK</name>
<dbReference type="OrthoDB" id="6170015at2"/>